<accession>A0A4U9UJQ1</accession>
<organism evidence="1">
    <name type="scientific">Serratia fonticola</name>
    <dbReference type="NCBI Taxonomy" id="47917"/>
    <lineage>
        <taxon>Bacteria</taxon>
        <taxon>Pseudomonadati</taxon>
        <taxon>Pseudomonadota</taxon>
        <taxon>Gammaproteobacteria</taxon>
        <taxon>Enterobacterales</taxon>
        <taxon>Yersiniaceae</taxon>
        <taxon>Serratia</taxon>
    </lineage>
</organism>
<gene>
    <name evidence="1" type="ORF">NCTC12965_03350</name>
</gene>
<evidence type="ECO:0000313" key="1">
    <source>
        <dbReference type="EMBL" id="VTR32389.1"/>
    </source>
</evidence>
<dbReference type="AlphaFoldDB" id="A0A4U9UJQ1"/>
<dbReference type="EMBL" id="CABEEZ010000071">
    <property type="protein sequence ID" value="VTR32389.1"/>
    <property type="molecule type" value="Genomic_DNA"/>
</dbReference>
<name>A0A4U9UJQ1_SERFO</name>
<sequence length="71" mass="7977">MIGTSAGAQNLSAFVCGQMGYARRVITRYTTSANFFNPLRFVRGGTLSISTGYWILPHNSCRWLLTWRKSS</sequence>
<reference evidence="1" key="1">
    <citation type="submission" date="2019-05" db="EMBL/GenBank/DDBJ databases">
        <authorList>
            <consortium name="Pathogen Informatics"/>
        </authorList>
    </citation>
    <scope>NUCLEOTIDE SEQUENCE [LARGE SCALE GENOMIC DNA]</scope>
    <source>
        <strain evidence="1">NCTC12965</strain>
    </source>
</reference>
<proteinExistence type="predicted"/>
<protein>
    <submittedName>
        <fullName evidence="1">Uncharacterized protein</fullName>
    </submittedName>
</protein>